<evidence type="ECO:0000313" key="2">
    <source>
        <dbReference type="Proteomes" id="UP000056968"/>
    </source>
</evidence>
<keyword evidence="2" id="KW-1185">Reference proteome</keyword>
<proteinExistence type="predicted"/>
<dbReference type="Proteomes" id="UP000056968">
    <property type="component" value="Chromosome"/>
</dbReference>
<dbReference type="OrthoDB" id="7193356at2"/>
<gene>
    <name evidence="1" type="ORF">ATN00_07225</name>
</gene>
<organism evidence="1 2">
    <name type="scientific">Sphingobium baderi</name>
    <dbReference type="NCBI Taxonomy" id="1332080"/>
    <lineage>
        <taxon>Bacteria</taxon>
        <taxon>Pseudomonadati</taxon>
        <taxon>Pseudomonadota</taxon>
        <taxon>Alphaproteobacteria</taxon>
        <taxon>Sphingomonadales</taxon>
        <taxon>Sphingomonadaceae</taxon>
        <taxon>Sphingobium</taxon>
    </lineage>
</organism>
<dbReference type="EMBL" id="CP013264">
    <property type="protein sequence ID" value="ALR20125.1"/>
    <property type="molecule type" value="Genomic_DNA"/>
</dbReference>
<protein>
    <submittedName>
        <fullName evidence="1">Uncharacterized protein</fullName>
    </submittedName>
</protein>
<accession>A0A0S3EXG7</accession>
<dbReference type="KEGG" id="sbd:ATN00_07225"/>
<dbReference type="STRING" id="1332080.ATN00_07225"/>
<dbReference type="AlphaFoldDB" id="A0A0S3EXG7"/>
<name>A0A0S3EXG7_9SPHN</name>
<reference evidence="1 2" key="1">
    <citation type="submission" date="2015-11" db="EMBL/GenBank/DDBJ databases">
        <title>A Two-component Flavoprotein Monooxygenase System MeaXY Responsible for para-Hydroxylation of 2-Methyl-6-ethylaniline and 2,6-Diethylaniline in Sphingobium baderi DE-13.</title>
        <authorList>
            <person name="Cheng M."/>
            <person name="Meng Q."/>
            <person name="Yang Y."/>
            <person name="Chu C."/>
            <person name="Yan X."/>
            <person name="He J."/>
            <person name="Li S."/>
        </authorList>
    </citation>
    <scope>NUCLEOTIDE SEQUENCE [LARGE SCALE GENOMIC DNA]</scope>
    <source>
        <strain evidence="1 2">DE-13</strain>
    </source>
</reference>
<dbReference type="RefSeq" id="WP_062063536.1">
    <property type="nucleotide sequence ID" value="NZ_CP013264.1"/>
</dbReference>
<evidence type="ECO:0000313" key="1">
    <source>
        <dbReference type="EMBL" id="ALR20125.1"/>
    </source>
</evidence>
<sequence length="161" mass="18042">MADRVSAHIMIGGVLARSRYPELVQAIGNDNPSIDWDGTPFNPIDIPIDTPLALMDHDVAHGRFEEIEHACRRHGLHYVRWSGGYPGSFPSVRLLYLGHGEPKQVLTTEEDEQVFPIERIRELGSIEAIETEYRLARTNPPPLVLIDDDSRDPAISETVHG</sequence>